<proteinExistence type="predicted"/>
<dbReference type="EMBL" id="JAESVP010000003">
    <property type="protein sequence ID" value="MBL4927994.1"/>
    <property type="molecule type" value="Genomic_DNA"/>
</dbReference>
<keyword evidence="3" id="KW-1185">Reference proteome</keyword>
<dbReference type="Gene3D" id="1.20.1270.210">
    <property type="match status" value="1"/>
</dbReference>
<protein>
    <submittedName>
        <fullName evidence="2">Phage portal protein</fullName>
    </submittedName>
</protein>
<dbReference type="Proteomes" id="UP000619033">
    <property type="component" value="Unassembled WGS sequence"/>
</dbReference>
<dbReference type="NCBIfam" id="TIGR01537">
    <property type="entry name" value="portal_HK97"/>
    <property type="match status" value="1"/>
</dbReference>
<comment type="caution">
    <text evidence="2">The sequence shown here is derived from an EMBL/GenBank/DDBJ whole genome shotgun (WGS) entry which is preliminary data.</text>
</comment>
<gene>
    <name evidence="2" type="ORF">JI744_07740</name>
</gene>
<dbReference type="Pfam" id="PF04860">
    <property type="entry name" value="Phage_portal"/>
    <property type="match status" value="1"/>
</dbReference>
<feature type="compositionally biased region" description="Basic and acidic residues" evidence="1">
    <location>
        <begin position="395"/>
        <end position="404"/>
    </location>
</feature>
<evidence type="ECO:0000256" key="1">
    <source>
        <dbReference type="SAM" id="MobiDB-lite"/>
    </source>
</evidence>
<organism evidence="2 3">
    <name type="scientific">Fuscibacter oryzae</name>
    <dbReference type="NCBI Taxonomy" id="2803939"/>
    <lineage>
        <taxon>Bacteria</taxon>
        <taxon>Pseudomonadati</taxon>
        <taxon>Pseudomonadota</taxon>
        <taxon>Alphaproteobacteria</taxon>
        <taxon>Rhodobacterales</taxon>
        <taxon>Paracoccaceae</taxon>
        <taxon>Fuscibacter</taxon>
    </lineage>
</organism>
<dbReference type="InterPro" id="IPR006427">
    <property type="entry name" value="Portal_HK97"/>
</dbReference>
<dbReference type="Gene3D" id="3.30.1120.70">
    <property type="match status" value="1"/>
</dbReference>
<reference evidence="2" key="1">
    <citation type="submission" date="2021-01" db="EMBL/GenBank/DDBJ databases">
        <title>Genome seq and assembly of Tabrizicola sp. KVB23.</title>
        <authorList>
            <person name="Chhetri G."/>
        </authorList>
    </citation>
    <scope>NUCLEOTIDE SEQUENCE</scope>
    <source>
        <strain evidence="2">KVB23</strain>
    </source>
</reference>
<dbReference type="InterPro" id="IPR006944">
    <property type="entry name" value="Phage/GTA_portal"/>
</dbReference>
<dbReference type="AlphaFoldDB" id="A0A8J7MV22"/>
<sequence>MSRLARIVGRDTSEQKAITLTSPEAFGLFGLSPVGSGVTITAHSAMRVPAVRRAVSLIAESVATLPFKTYTADKEAAKDHPSYGLVHDWANDWTSAEALRETLTMDALLTGHGFAHVVRNGEGRALELHQLDPGAVSIEYDDFGEPSYRLRLKGGGDVVLSYSDVLHIQAPGGVSPVTLAREAIGLAVAAEQHLSGFFKNGGRPSGVIRHPNKLDAEALTKLKSSWFATHGGEQSGKTAILDEGMEFQEIALKLADAEFSEVRREQVREIARAFNVPPALLYELSRGTWSNFEQSHRDFLTGTLRPWIARWQAAYTRVLLTPEERAGLYIEATPDDLLSVEFAARATALSQYRAMGAMTANEVRGFLNLPAMAEGDTLENPFTTTGAAPAPEPSQDPKDETTND</sequence>
<dbReference type="Gene3D" id="3.40.140.120">
    <property type="match status" value="1"/>
</dbReference>
<feature type="region of interest" description="Disordered" evidence="1">
    <location>
        <begin position="377"/>
        <end position="404"/>
    </location>
</feature>
<name>A0A8J7MV22_9RHOB</name>
<evidence type="ECO:0000313" key="2">
    <source>
        <dbReference type="EMBL" id="MBL4927994.1"/>
    </source>
</evidence>
<accession>A0A8J7MV22</accession>
<evidence type="ECO:0000313" key="3">
    <source>
        <dbReference type="Proteomes" id="UP000619033"/>
    </source>
</evidence>